<dbReference type="PANTHER" id="PTHR10057:SF0">
    <property type="entry name" value="TRANSLOCATOR PROTEIN"/>
    <property type="match status" value="1"/>
</dbReference>
<evidence type="ECO:0000256" key="5">
    <source>
        <dbReference type="ARBA" id="ARBA00023136"/>
    </source>
</evidence>
<dbReference type="GO" id="GO:0033013">
    <property type="term" value="P:tetrapyrrole metabolic process"/>
    <property type="evidence" value="ECO:0007669"/>
    <property type="project" value="UniProtKB-ARBA"/>
</dbReference>
<dbReference type="OrthoDB" id="8841220at2759"/>
<evidence type="ECO:0000313" key="7">
    <source>
        <dbReference type="EMBL" id="OZJ04611.1"/>
    </source>
</evidence>
<evidence type="ECO:0000256" key="6">
    <source>
        <dbReference type="SAM" id="Phobius"/>
    </source>
</evidence>
<dbReference type="FunFam" id="1.20.1260.100:FF:000001">
    <property type="entry name" value="translocator protein 2"/>
    <property type="match status" value="1"/>
</dbReference>
<dbReference type="EMBL" id="MVBO01000034">
    <property type="protein sequence ID" value="OZJ04611.1"/>
    <property type="molecule type" value="Genomic_DNA"/>
</dbReference>
<dbReference type="AlphaFoldDB" id="A0A261Y1Z7"/>
<organism evidence="7 8">
    <name type="scientific">Bifiguratus adelaidae</name>
    <dbReference type="NCBI Taxonomy" id="1938954"/>
    <lineage>
        <taxon>Eukaryota</taxon>
        <taxon>Fungi</taxon>
        <taxon>Fungi incertae sedis</taxon>
        <taxon>Mucoromycota</taxon>
        <taxon>Mucoromycotina</taxon>
        <taxon>Endogonomycetes</taxon>
        <taxon>Endogonales</taxon>
        <taxon>Endogonales incertae sedis</taxon>
        <taxon>Bifiguratus</taxon>
    </lineage>
</organism>
<dbReference type="Gene3D" id="1.20.1260.100">
    <property type="entry name" value="TspO/MBR protein"/>
    <property type="match status" value="1"/>
</dbReference>
<proteinExistence type="inferred from homology"/>
<dbReference type="Proteomes" id="UP000242875">
    <property type="component" value="Unassembled WGS sequence"/>
</dbReference>
<name>A0A261Y1Z7_9FUNG</name>
<dbReference type="PANTHER" id="PTHR10057">
    <property type="entry name" value="PERIPHERAL-TYPE BENZODIAZEPINE RECEPTOR"/>
    <property type="match status" value="1"/>
</dbReference>
<comment type="caution">
    <text evidence="7">The sequence shown here is derived from an EMBL/GenBank/DDBJ whole genome shotgun (WGS) entry which is preliminary data.</text>
</comment>
<dbReference type="InterPro" id="IPR038330">
    <property type="entry name" value="TspO/MBR-related_sf"/>
</dbReference>
<evidence type="ECO:0000256" key="3">
    <source>
        <dbReference type="ARBA" id="ARBA00022692"/>
    </source>
</evidence>
<keyword evidence="4 6" id="KW-1133">Transmembrane helix</keyword>
<evidence type="ECO:0000256" key="1">
    <source>
        <dbReference type="ARBA" id="ARBA00004141"/>
    </source>
</evidence>
<sequence length="177" mass="20010">MEGYLANPYVGVVIPLGLGFLSGVPSAQTVKQLWPHLVKPWFAPPRMAFPIVWTGLYVAMGYASSLIARAATTHSLSETRRLARWGLGLYGAQLFLNVIWMPTFWVARRFDLAMLNISSLWLTIAGTIGVFYKVDRKAAYWMLPYLGWVSLASALNWSIWKNNPEFNKGKQLTNKRN</sequence>
<evidence type="ECO:0008006" key="9">
    <source>
        <dbReference type="Google" id="ProtNLM"/>
    </source>
</evidence>
<dbReference type="CDD" id="cd15904">
    <property type="entry name" value="TSPO_MBR"/>
    <property type="match status" value="1"/>
</dbReference>
<dbReference type="PIRSF" id="PIRSF005859">
    <property type="entry name" value="PBR"/>
    <property type="match status" value="1"/>
</dbReference>
<evidence type="ECO:0000313" key="8">
    <source>
        <dbReference type="Proteomes" id="UP000242875"/>
    </source>
</evidence>
<comment type="subcellular location">
    <subcellularLocation>
        <location evidence="1">Membrane</location>
        <topology evidence="1">Multi-pass membrane protein</topology>
    </subcellularLocation>
</comment>
<keyword evidence="8" id="KW-1185">Reference proteome</keyword>
<feature type="transmembrane region" description="Helical" evidence="6">
    <location>
        <begin position="112"/>
        <end position="132"/>
    </location>
</feature>
<evidence type="ECO:0000256" key="4">
    <source>
        <dbReference type="ARBA" id="ARBA00022989"/>
    </source>
</evidence>
<dbReference type="Pfam" id="PF03073">
    <property type="entry name" value="TspO_MBR"/>
    <property type="match status" value="1"/>
</dbReference>
<feature type="transmembrane region" description="Helical" evidence="6">
    <location>
        <begin position="82"/>
        <end position="100"/>
    </location>
</feature>
<feature type="transmembrane region" description="Helical" evidence="6">
    <location>
        <begin position="50"/>
        <end position="70"/>
    </location>
</feature>
<gene>
    <name evidence="7" type="ORF">BZG36_02033</name>
</gene>
<accession>A0A261Y1Z7</accession>
<comment type="similarity">
    <text evidence="2">Belongs to the TspO/BZRP family.</text>
</comment>
<protein>
    <recommendedName>
        <fullName evidence="9">Translocator protein</fullName>
    </recommendedName>
</protein>
<reference evidence="7 8" key="1">
    <citation type="journal article" date="2017" name="Mycologia">
        <title>Bifiguratus adelaidae, gen. et sp. nov., a new member of Mucoromycotina in endophytic and soil-dwelling habitats.</title>
        <authorList>
            <person name="Torres-Cruz T.J."/>
            <person name="Billingsley Tobias T.L."/>
            <person name="Almatruk M."/>
            <person name="Hesse C."/>
            <person name="Kuske C.R."/>
            <person name="Desiro A."/>
            <person name="Benucci G.M."/>
            <person name="Bonito G."/>
            <person name="Stajich J.E."/>
            <person name="Dunlap C."/>
            <person name="Arnold A.E."/>
            <person name="Porras-Alfaro A."/>
        </authorList>
    </citation>
    <scope>NUCLEOTIDE SEQUENCE [LARGE SCALE GENOMIC DNA]</scope>
    <source>
        <strain evidence="7 8">AZ0501</strain>
    </source>
</reference>
<dbReference type="GO" id="GO:0016020">
    <property type="term" value="C:membrane"/>
    <property type="evidence" value="ECO:0007669"/>
    <property type="project" value="UniProtKB-SubCell"/>
</dbReference>
<keyword evidence="3 6" id="KW-0812">Transmembrane</keyword>
<feature type="transmembrane region" description="Helical" evidence="6">
    <location>
        <begin position="139"/>
        <end position="160"/>
    </location>
</feature>
<keyword evidence="5 6" id="KW-0472">Membrane</keyword>
<dbReference type="InterPro" id="IPR004307">
    <property type="entry name" value="TspO_MBR"/>
</dbReference>
<evidence type="ECO:0000256" key="2">
    <source>
        <dbReference type="ARBA" id="ARBA00007524"/>
    </source>
</evidence>